<comment type="caution">
    <text evidence="2">The sequence shown here is derived from an EMBL/GenBank/DDBJ whole genome shotgun (WGS) entry which is preliminary data.</text>
</comment>
<name>A0A5D3B546_9TREE</name>
<gene>
    <name evidence="2" type="ORF">B9479_001956</name>
</gene>
<feature type="region of interest" description="Disordered" evidence="1">
    <location>
        <begin position="28"/>
        <end position="86"/>
    </location>
</feature>
<organism evidence="2 3">
    <name type="scientific">Cryptococcus floricola</name>
    <dbReference type="NCBI Taxonomy" id="2591691"/>
    <lineage>
        <taxon>Eukaryota</taxon>
        <taxon>Fungi</taxon>
        <taxon>Dikarya</taxon>
        <taxon>Basidiomycota</taxon>
        <taxon>Agaricomycotina</taxon>
        <taxon>Tremellomycetes</taxon>
        <taxon>Tremellales</taxon>
        <taxon>Cryptococcaceae</taxon>
        <taxon>Cryptococcus</taxon>
    </lineage>
</organism>
<feature type="compositionally biased region" description="Low complexity" evidence="1">
    <location>
        <begin position="70"/>
        <end position="80"/>
    </location>
</feature>
<protein>
    <submittedName>
        <fullName evidence="2">Uncharacterized protein</fullName>
    </submittedName>
</protein>
<accession>A0A5D3B546</accession>
<dbReference type="EMBL" id="NIDF01000013">
    <property type="protein sequence ID" value="TYJ57416.1"/>
    <property type="molecule type" value="Genomic_DNA"/>
</dbReference>
<reference evidence="2 3" key="1">
    <citation type="submission" date="2017-05" db="EMBL/GenBank/DDBJ databases">
        <title>The Genome Sequence of Tsuchiyaea wingfieldii DSM 27421.</title>
        <authorList>
            <person name="Cuomo C."/>
            <person name="Passer A."/>
            <person name="Billmyre B."/>
            <person name="Heitman J."/>
        </authorList>
    </citation>
    <scope>NUCLEOTIDE SEQUENCE [LARGE SCALE GENOMIC DNA]</scope>
    <source>
        <strain evidence="2 3">DSM 27421</strain>
    </source>
</reference>
<dbReference type="AlphaFoldDB" id="A0A5D3B546"/>
<evidence type="ECO:0000256" key="1">
    <source>
        <dbReference type="SAM" id="MobiDB-lite"/>
    </source>
</evidence>
<evidence type="ECO:0000313" key="3">
    <source>
        <dbReference type="Proteomes" id="UP000322245"/>
    </source>
</evidence>
<sequence length="461" mass="51712">MSHGEHRRGSTLKESIDKQIDFLFHDTDHLLDGSSPPELTSVPAFSSDPKDPDSSFLHMEDSDDDNEDGSAAPLPHLLSPPASPPKVIPTSKAECFVLQPVPEHMKFRKRKRLALGMEVAPRPRVSSRASSCSKIASWDIVDANDEHFVTLDMDDEDPSSPSSYNSDFTDSVFRLSPRMTWGPRPALSATCARSTASTLEHPYSPTSVTDIIPHRPRGLARLRSILPTHALKSFQCILAARDVLSKFCPDDMPAGSFYGFFDVDEWAWAFGDVNEESCKGAGRWDIRSGSTEKSRVGLYFAEPWLRTEFTKYPDHLSQLHHDHHTQVYQAHVSPADAQAVSPQTERVQTEVIASQAHVDRMTQELVGLLERARQYEEGAESVYDEDEEVESCLWEWEREAPVAWGCEREAPAVVWDFGQEAPVVWALEQEAPVARAESECLGVDDLDEQKERKRLIGEKDQ</sequence>
<evidence type="ECO:0000313" key="2">
    <source>
        <dbReference type="EMBL" id="TYJ57416.1"/>
    </source>
</evidence>
<dbReference type="Proteomes" id="UP000322245">
    <property type="component" value="Unassembled WGS sequence"/>
</dbReference>
<proteinExistence type="predicted"/>
<keyword evidence="3" id="KW-1185">Reference proteome</keyword>